<reference evidence="6 7" key="1">
    <citation type="submission" date="2009-02" db="EMBL/GenBank/DDBJ databases">
        <title>Annotation of Streptomyces hygroscopicus strain ATCC 53653.</title>
        <authorList>
            <consortium name="The Broad Institute Genome Sequencing Platform"/>
            <consortium name="Broad Institute Microbial Sequencing Center"/>
            <person name="Fischbach M."/>
            <person name="Godfrey P."/>
            <person name="Ward D."/>
            <person name="Young S."/>
            <person name="Zeng Q."/>
            <person name="Koehrsen M."/>
            <person name="Alvarado L."/>
            <person name="Berlin A.M."/>
            <person name="Bochicchio J."/>
            <person name="Borenstein D."/>
            <person name="Chapman S.B."/>
            <person name="Chen Z."/>
            <person name="Engels R."/>
            <person name="Freedman E."/>
            <person name="Gellesch M."/>
            <person name="Goldberg J."/>
            <person name="Griggs A."/>
            <person name="Gujja S."/>
            <person name="Heilman E.R."/>
            <person name="Heiman D.I."/>
            <person name="Hepburn T.A."/>
            <person name="Howarth C."/>
            <person name="Jen D."/>
            <person name="Larson L."/>
            <person name="Lewis B."/>
            <person name="Mehta T."/>
            <person name="Park D."/>
            <person name="Pearson M."/>
            <person name="Richards J."/>
            <person name="Roberts A."/>
            <person name="Saif S."/>
            <person name="Shea T.D."/>
            <person name="Shenoy N."/>
            <person name="Sisk P."/>
            <person name="Stolte C."/>
            <person name="Sykes S.N."/>
            <person name="Thomson T."/>
            <person name="Walk T."/>
            <person name="White J."/>
            <person name="Yandava C."/>
            <person name="Straight P."/>
            <person name="Clardy J."/>
            <person name="Hung D."/>
            <person name="Kolter R."/>
            <person name="Mekalanos J."/>
            <person name="Walker S."/>
            <person name="Walsh C.T."/>
            <person name="Wieland-Brown L.C."/>
            <person name="Haas B."/>
            <person name="Nusbaum C."/>
            <person name="Birren B."/>
        </authorList>
    </citation>
    <scope>NUCLEOTIDE SEQUENCE [LARGE SCALE GENOMIC DNA]</scope>
    <source>
        <strain evidence="6 7">ATCC 53653</strain>
    </source>
</reference>
<feature type="compositionally biased region" description="Basic residues" evidence="4">
    <location>
        <begin position="28"/>
        <end position="39"/>
    </location>
</feature>
<keyword evidence="1" id="KW-0479">Metal-binding</keyword>
<keyword evidence="3" id="KW-0862">Zinc</keyword>
<keyword evidence="7" id="KW-1185">Reference proteome</keyword>
<organism evidence="6 7">
    <name type="scientific">Streptomyces himastatinicus ATCC 53653</name>
    <dbReference type="NCBI Taxonomy" id="457427"/>
    <lineage>
        <taxon>Bacteria</taxon>
        <taxon>Bacillati</taxon>
        <taxon>Actinomycetota</taxon>
        <taxon>Actinomycetes</taxon>
        <taxon>Kitasatosporales</taxon>
        <taxon>Streptomycetaceae</taxon>
        <taxon>Streptomyces</taxon>
        <taxon>Streptomyces violaceusniger group</taxon>
    </lineage>
</organism>
<dbReference type="GO" id="GO:0008270">
    <property type="term" value="F:zinc ion binding"/>
    <property type="evidence" value="ECO:0007669"/>
    <property type="project" value="UniProtKB-KW"/>
</dbReference>
<sequence length="201" mass="21400">MSPDGSRPSAPRRDRGRQAAPRTPAAPPRRHPVITHRPGHQTPPVDPAVPPLDDELEDMLAVLGGSVGLDMLADALRYIALERHDVKATKTNLLCLAGAEPNVVDLIAGIVARLGDAASNPALRELGDAQQAGVRELTSDYARLTDEAQLKALISETAPVIDGDETAPANWVCWFCAAENSPSARTCGFCHHRPEDGPNTT</sequence>
<evidence type="ECO:0000313" key="7">
    <source>
        <dbReference type="Proteomes" id="UP000003963"/>
    </source>
</evidence>
<accession>D9WWV7</accession>
<protein>
    <recommendedName>
        <fullName evidence="5">RanBP2-type domain-containing protein</fullName>
    </recommendedName>
</protein>
<evidence type="ECO:0000256" key="4">
    <source>
        <dbReference type="SAM" id="MobiDB-lite"/>
    </source>
</evidence>
<evidence type="ECO:0000256" key="2">
    <source>
        <dbReference type="ARBA" id="ARBA00022771"/>
    </source>
</evidence>
<gene>
    <name evidence="6" type="ORF">SSOG_09099</name>
</gene>
<proteinExistence type="predicted"/>
<keyword evidence="2" id="KW-0863">Zinc-finger</keyword>
<evidence type="ECO:0000259" key="5">
    <source>
        <dbReference type="PROSITE" id="PS01358"/>
    </source>
</evidence>
<evidence type="ECO:0000256" key="3">
    <source>
        <dbReference type="ARBA" id="ARBA00022833"/>
    </source>
</evidence>
<dbReference type="PROSITE" id="PS01358">
    <property type="entry name" value="ZF_RANBP2_1"/>
    <property type="match status" value="1"/>
</dbReference>
<evidence type="ECO:0000256" key="1">
    <source>
        <dbReference type="ARBA" id="ARBA00022723"/>
    </source>
</evidence>
<dbReference type="AlphaFoldDB" id="D9WWV7"/>
<feature type="domain" description="RanBP2-type" evidence="5">
    <location>
        <begin position="171"/>
        <end position="190"/>
    </location>
</feature>
<dbReference type="EMBL" id="GG657755">
    <property type="protein sequence ID" value="EFL29385.1"/>
    <property type="molecule type" value="Genomic_DNA"/>
</dbReference>
<name>D9WWV7_9ACTN</name>
<dbReference type="Proteomes" id="UP000003963">
    <property type="component" value="Unassembled WGS sequence"/>
</dbReference>
<evidence type="ECO:0000313" key="6">
    <source>
        <dbReference type="EMBL" id="EFL29385.1"/>
    </source>
</evidence>
<feature type="region of interest" description="Disordered" evidence="4">
    <location>
        <begin position="1"/>
        <end position="52"/>
    </location>
</feature>
<dbReference type="STRING" id="457427.SSOG_09099"/>
<dbReference type="InterPro" id="IPR001876">
    <property type="entry name" value="Znf_RanBP2"/>
</dbReference>
<dbReference type="HOGENOM" id="CLU_1359758_0_0_11"/>